<evidence type="ECO:0000256" key="11">
    <source>
        <dbReference type="ARBA" id="ARBA00047899"/>
    </source>
</evidence>
<keyword evidence="7" id="KW-0547">Nucleotide-binding</keyword>
<dbReference type="FunFam" id="1.10.10.10:FF:000647">
    <property type="entry name" value="Serine/threonine protein kinase"/>
    <property type="match status" value="1"/>
</dbReference>
<dbReference type="PANTHER" id="PTHR45852:SF1">
    <property type="entry name" value="SERINE_THREONINE-PROTEIN KINASE RIO2"/>
    <property type="match status" value="1"/>
</dbReference>
<dbReference type="GO" id="GO:0046872">
    <property type="term" value="F:metal ion binding"/>
    <property type="evidence" value="ECO:0007669"/>
    <property type="project" value="UniProtKB-KW"/>
</dbReference>
<dbReference type="GO" id="GO:0030490">
    <property type="term" value="P:maturation of SSU-rRNA"/>
    <property type="evidence" value="ECO:0007669"/>
    <property type="project" value="TreeGrafter"/>
</dbReference>
<dbReference type="EMBL" id="JAAVJF010000004">
    <property type="protein sequence ID" value="NYR16198.1"/>
    <property type="molecule type" value="Genomic_DNA"/>
</dbReference>
<evidence type="ECO:0000256" key="9">
    <source>
        <dbReference type="ARBA" id="ARBA00022840"/>
    </source>
</evidence>
<comment type="catalytic activity">
    <reaction evidence="12">
        <text>L-seryl-[protein] + ATP = O-phospho-L-seryl-[protein] + ADP + H(+)</text>
        <dbReference type="Rhea" id="RHEA:17989"/>
        <dbReference type="Rhea" id="RHEA-COMP:9863"/>
        <dbReference type="Rhea" id="RHEA-COMP:11604"/>
        <dbReference type="ChEBI" id="CHEBI:15378"/>
        <dbReference type="ChEBI" id="CHEBI:29999"/>
        <dbReference type="ChEBI" id="CHEBI:30616"/>
        <dbReference type="ChEBI" id="CHEBI:83421"/>
        <dbReference type="ChEBI" id="CHEBI:456216"/>
        <dbReference type="EC" id="2.7.11.1"/>
    </reaction>
</comment>
<dbReference type="RefSeq" id="WP_011901782.1">
    <property type="nucleotide sequence ID" value="NZ_JAAVJF010000004.1"/>
</dbReference>
<dbReference type="GO" id="GO:0005524">
    <property type="term" value="F:ATP binding"/>
    <property type="evidence" value="ECO:0007669"/>
    <property type="project" value="UniProtKB-KW"/>
</dbReference>
<dbReference type="Gene3D" id="1.10.510.10">
    <property type="entry name" value="Transferase(Phosphotransferase) domain 1"/>
    <property type="match status" value="1"/>
</dbReference>
<keyword evidence="10" id="KW-0460">Magnesium</keyword>
<comment type="similarity">
    <text evidence="2">Belongs to the protein kinase superfamily. RIO-type Ser/Thr kinase family.</text>
</comment>
<evidence type="ECO:0000259" key="13">
    <source>
        <dbReference type="SMART" id="SM00090"/>
    </source>
</evidence>
<dbReference type="Pfam" id="PF09202">
    <property type="entry name" value="Rio2_N"/>
    <property type="match status" value="1"/>
</dbReference>
<dbReference type="PANTHER" id="PTHR45852">
    <property type="entry name" value="SER/THR-PROTEIN KINASE RIO2"/>
    <property type="match status" value="1"/>
</dbReference>
<protein>
    <recommendedName>
        <fullName evidence="3">non-specific serine/threonine protein kinase</fullName>
        <ecNumber evidence="3">2.7.11.1</ecNumber>
    </recommendedName>
</protein>
<dbReference type="Proteomes" id="UP000554766">
    <property type="component" value="Unassembled WGS sequence"/>
</dbReference>
<comment type="caution">
    <text evidence="14">The sequence shown here is derived from an EMBL/GenBank/DDBJ whole genome shotgun (WGS) entry which is preliminary data.</text>
</comment>
<evidence type="ECO:0000256" key="7">
    <source>
        <dbReference type="ARBA" id="ARBA00022741"/>
    </source>
</evidence>
<dbReference type="Pfam" id="PF01163">
    <property type="entry name" value="RIO1"/>
    <property type="match status" value="1"/>
</dbReference>
<gene>
    <name evidence="14" type="ORF">HC235_09705</name>
</gene>
<dbReference type="InterPro" id="IPR011009">
    <property type="entry name" value="Kinase-like_dom_sf"/>
</dbReference>
<proteinExistence type="inferred from homology"/>
<keyword evidence="15" id="KW-1185">Reference proteome</keyword>
<keyword evidence="8 14" id="KW-0418">Kinase</keyword>
<evidence type="ECO:0000313" key="15">
    <source>
        <dbReference type="Proteomes" id="UP000554766"/>
    </source>
</evidence>
<evidence type="ECO:0000256" key="1">
    <source>
        <dbReference type="ARBA" id="ARBA00001946"/>
    </source>
</evidence>
<dbReference type="EC" id="2.7.11.1" evidence="3"/>
<dbReference type="Gene3D" id="1.10.10.10">
    <property type="entry name" value="Winged helix-like DNA-binding domain superfamily/Winged helix DNA-binding domain"/>
    <property type="match status" value="1"/>
</dbReference>
<dbReference type="OMA" id="GYTNFRE"/>
<dbReference type="SUPFAM" id="SSF46785">
    <property type="entry name" value="Winged helix' DNA-binding domain"/>
    <property type="match status" value="1"/>
</dbReference>
<evidence type="ECO:0000256" key="8">
    <source>
        <dbReference type="ARBA" id="ARBA00022777"/>
    </source>
</evidence>
<dbReference type="InterPro" id="IPR036390">
    <property type="entry name" value="WH_DNA-bd_sf"/>
</dbReference>
<keyword evidence="5" id="KW-0808">Transferase</keyword>
<dbReference type="InterPro" id="IPR015285">
    <property type="entry name" value="RIO2_wHTH_N"/>
</dbReference>
<keyword evidence="4 14" id="KW-0723">Serine/threonine-protein kinase</keyword>
<comment type="catalytic activity">
    <reaction evidence="11">
        <text>L-threonyl-[protein] + ATP = O-phospho-L-threonyl-[protein] + ADP + H(+)</text>
        <dbReference type="Rhea" id="RHEA:46608"/>
        <dbReference type="Rhea" id="RHEA-COMP:11060"/>
        <dbReference type="Rhea" id="RHEA-COMP:11605"/>
        <dbReference type="ChEBI" id="CHEBI:15378"/>
        <dbReference type="ChEBI" id="CHEBI:30013"/>
        <dbReference type="ChEBI" id="CHEBI:30616"/>
        <dbReference type="ChEBI" id="CHEBI:61977"/>
        <dbReference type="ChEBI" id="CHEBI:456216"/>
        <dbReference type="EC" id="2.7.11.1"/>
    </reaction>
</comment>
<organism evidence="14 15">
    <name type="scientific">Pyrobaculum arsenaticum</name>
    <dbReference type="NCBI Taxonomy" id="121277"/>
    <lineage>
        <taxon>Archaea</taxon>
        <taxon>Thermoproteota</taxon>
        <taxon>Thermoprotei</taxon>
        <taxon>Thermoproteales</taxon>
        <taxon>Thermoproteaceae</taxon>
        <taxon>Pyrobaculum</taxon>
    </lineage>
</organism>
<dbReference type="GeneID" id="5055968"/>
<keyword evidence="9" id="KW-0067">ATP-binding</keyword>
<comment type="cofactor">
    <cofactor evidence="1">
        <name>Mg(2+)</name>
        <dbReference type="ChEBI" id="CHEBI:18420"/>
    </cofactor>
</comment>
<accession>A0A7L4PB96</accession>
<dbReference type="InterPro" id="IPR018934">
    <property type="entry name" value="RIO_dom"/>
</dbReference>
<evidence type="ECO:0000256" key="12">
    <source>
        <dbReference type="ARBA" id="ARBA00048679"/>
    </source>
</evidence>
<evidence type="ECO:0000256" key="10">
    <source>
        <dbReference type="ARBA" id="ARBA00022842"/>
    </source>
</evidence>
<evidence type="ECO:0000313" key="14">
    <source>
        <dbReference type="EMBL" id="NYR16198.1"/>
    </source>
</evidence>
<evidence type="ECO:0000256" key="2">
    <source>
        <dbReference type="ARBA" id="ARBA00009196"/>
    </source>
</evidence>
<dbReference type="GO" id="GO:0030688">
    <property type="term" value="C:preribosome, small subunit precursor"/>
    <property type="evidence" value="ECO:0007669"/>
    <property type="project" value="TreeGrafter"/>
</dbReference>
<dbReference type="InterPro" id="IPR036388">
    <property type="entry name" value="WH-like_DNA-bd_sf"/>
</dbReference>
<feature type="domain" description="RIO kinase" evidence="13">
    <location>
        <begin position="65"/>
        <end position="288"/>
    </location>
</feature>
<dbReference type="Gene3D" id="3.30.200.20">
    <property type="entry name" value="Phosphorylase Kinase, domain 1"/>
    <property type="match status" value="1"/>
</dbReference>
<reference evidence="14 15" key="1">
    <citation type="journal article" date="2020" name="Nat. Commun.">
        <title>The structures of two archaeal type IV pili illuminate evolutionary relationships.</title>
        <authorList>
            <person name="Wang F."/>
            <person name="Baquero D.P."/>
            <person name="Su Z."/>
            <person name="Beltran L.C."/>
            <person name="Prangishvili D."/>
            <person name="Krupovic M."/>
            <person name="Egelman E.H."/>
        </authorList>
    </citation>
    <scope>NUCLEOTIDE SEQUENCE [LARGE SCALE GENOMIC DNA]</scope>
    <source>
        <strain evidence="14 15">2GA</strain>
    </source>
</reference>
<dbReference type="SUPFAM" id="SSF56112">
    <property type="entry name" value="Protein kinase-like (PK-like)"/>
    <property type="match status" value="1"/>
</dbReference>
<dbReference type="AlphaFoldDB" id="A0A7L4PB96"/>
<evidence type="ECO:0000256" key="3">
    <source>
        <dbReference type="ARBA" id="ARBA00012513"/>
    </source>
</evidence>
<evidence type="ECO:0000256" key="5">
    <source>
        <dbReference type="ARBA" id="ARBA00022679"/>
    </source>
</evidence>
<dbReference type="SMART" id="SM00090">
    <property type="entry name" value="RIO"/>
    <property type="match status" value="1"/>
</dbReference>
<dbReference type="GO" id="GO:0005829">
    <property type="term" value="C:cytosol"/>
    <property type="evidence" value="ECO:0007669"/>
    <property type="project" value="TreeGrafter"/>
</dbReference>
<keyword evidence="6" id="KW-0479">Metal-binding</keyword>
<dbReference type="GO" id="GO:0004674">
    <property type="term" value="F:protein serine/threonine kinase activity"/>
    <property type="evidence" value="ECO:0007669"/>
    <property type="project" value="UniProtKB-KW"/>
</dbReference>
<evidence type="ECO:0000256" key="4">
    <source>
        <dbReference type="ARBA" id="ARBA00022527"/>
    </source>
</evidence>
<dbReference type="InterPro" id="IPR000687">
    <property type="entry name" value="RIO_kinase"/>
</dbReference>
<sequence>MLRDVVEGYGKLTKRDLRVLRLIEVGHRRYEYVPEELVVDWARYRKEEVVQSIKRLHYYGFLRRNVAPYRGWKITTHGYDVLALHTLVQRRKILSLSPTPVGVGKESVVYAGVTPSGFKVALKFHRGGVSVFRYERPFLRKVSKYRHLADVFETRLSALAEYFALSKVFEAGGWVPEPIAYNRHVVLMSYVEGVELYRSAEEDMRKIADDVVHTISTALRIGIIHGDLSPYNIIVGDRGYVIDWPQWVPTRHPKAEYYLRRDLATISAFFKKWGVEIPVEELLLAVGESGDSGEQFLSEIYKQDFL</sequence>
<name>A0A7L4PB96_9CREN</name>
<evidence type="ECO:0000256" key="6">
    <source>
        <dbReference type="ARBA" id="ARBA00022723"/>
    </source>
</evidence>